<dbReference type="GO" id="GO:0005737">
    <property type="term" value="C:cytoplasm"/>
    <property type="evidence" value="ECO:0007669"/>
    <property type="project" value="UniProtKB-ARBA"/>
</dbReference>
<dbReference type="GO" id="GO:0004601">
    <property type="term" value="F:peroxidase activity"/>
    <property type="evidence" value="ECO:0007669"/>
    <property type="project" value="UniProtKB-ARBA"/>
</dbReference>
<keyword evidence="2 7" id="KW-0808">Transferase</keyword>
<dbReference type="InterPro" id="IPR036249">
    <property type="entry name" value="Thioredoxin-like_sf"/>
</dbReference>
<feature type="domain" description="GST C-terminal" evidence="6">
    <location>
        <begin position="91"/>
        <end position="206"/>
    </location>
</feature>
<dbReference type="FunFam" id="3.40.30.10:FF:000156">
    <property type="entry name" value="Glutathione S-transferase 1"/>
    <property type="match status" value="1"/>
</dbReference>
<reference evidence="8" key="2">
    <citation type="submission" date="2019-06" db="EMBL/GenBank/DDBJ databases">
        <title>Co-occurence of chitin degradation, pigmentation and bioactivity in marine Pseudoalteromonas.</title>
        <authorList>
            <person name="Sonnenschein E.C."/>
            <person name="Bech P.K."/>
        </authorList>
    </citation>
    <scope>NUCLEOTIDE SEQUENCE [LARGE SCALE GENOMIC DNA]</scope>
    <source>
        <strain evidence="8">S3790</strain>
    </source>
</reference>
<dbReference type="PROSITE" id="PS50404">
    <property type="entry name" value="GST_NTER"/>
    <property type="match status" value="1"/>
</dbReference>
<gene>
    <name evidence="7" type="ORF">CWC19_02435</name>
</gene>
<dbReference type="SUPFAM" id="SSF47616">
    <property type="entry name" value="GST C-terminal domain-like"/>
    <property type="match status" value="1"/>
</dbReference>
<dbReference type="PANTHER" id="PTHR44051">
    <property type="entry name" value="GLUTATHIONE S-TRANSFERASE-RELATED"/>
    <property type="match status" value="1"/>
</dbReference>
<evidence type="ECO:0000313" key="7">
    <source>
        <dbReference type="EMBL" id="TMO70065.1"/>
    </source>
</evidence>
<dbReference type="SUPFAM" id="SSF52833">
    <property type="entry name" value="Thioredoxin-like"/>
    <property type="match status" value="1"/>
</dbReference>
<dbReference type="SFLD" id="SFLDG00358">
    <property type="entry name" value="Main_(cytGST)"/>
    <property type="match status" value="1"/>
</dbReference>
<dbReference type="OrthoDB" id="9810080at2"/>
<dbReference type="SFLD" id="SFLDG01150">
    <property type="entry name" value="Main.1:_Beta-like"/>
    <property type="match status" value="1"/>
</dbReference>
<accession>A0A5S3VD61</accession>
<dbReference type="RefSeq" id="WP_138589817.1">
    <property type="nucleotide sequence ID" value="NZ_PNBX01000007.1"/>
</dbReference>
<sequence>MSNLPIKVHHLNQSRSTRVIWLLEELNMPYEIVHHERDAQTRLAPKSLNKVHPLSKAPVIEHNGMLISESGAIVEYILDQSIDNSLRPEAGTAEYYRYLEWLHFAEGSLALPVITRMLMGMEERDGQKPLDGYIAKELNLDLSYIDVTLNSQRYFAGEQFSAADIMMAISLEIATQIGLVNDRPNISRFLANMQGRAAYQKAREFG</sequence>
<dbReference type="InterPro" id="IPR004045">
    <property type="entry name" value="Glutathione_S-Trfase_N"/>
</dbReference>
<evidence type="ECO:0000256" key="4">
    <source>
        <dbReference type="RuleBase" id="RU003494"/>
    </source>
</evidence>
<evidence type="ECO:0000313" key="8">
    <source>
        <dbReference type="Proteomes" id="UP000307217"/>
    </source>
</evidence>
<reference evidence="7 8" key="1">
    <citation type="submission" date="2018-01" db="EMBL/GenBank/DDBJ databases">
        <authorList>
            <person name="Paulsen S."/>
            <person name="Gram L.K."/>
        </authorList>
    </citation>
    <scope>NUCLEOTIDE SEQUENCE [LARGE SCALE GENOMIC DNA]</scope>
    <source>
        <strain evidence="7 8">S3790</strain>
    </source>
</reference>
<dbReference type="InterPro" id="IPR040079">
    <property type="entry name" value="Glutathione_S-Trfase"/>
</dbReference>
<name>A0A5S3VD61_9GAMM</name>
<comment type="catalytic activity">
    <reaction evidence="3">
        <text>RX + glutathione = an S-substituted glutathione + a halide anion + H(+)</text>
        <dbReference type="Rhea" id="RHEA:16437"/>
        <dbReference type="ChEBI" id="CHEBI:15378"/>
        <dbReference type="ChEBI" id="CHEBI:16042"/>
        <dbReference type="ChEBI" id="CHEBI:17792"/>
        <dbReference type="ChEBI" id="CHEBI:57925"/>
        <dbReference type="ChEBI" id="CHEBI:90779"/>
        <dbReference type="EC" id="2.5.1.18"/>
    </reaction>
</comment>
<dbReference type="EC" id="2.5.1.18" evidence="1"/>
<feature type="domain" description="GST N-terminal" evidence="5">
    <location>
        <begin position="3"/>
        <end position="85"/>
    </location>
</feature>
<comment type="similarity">
    <text evidence="4">Belongs to the GST superfamily.</text>
</comment>
<evidence type="ECO:0000256" key="3">
    <source>
        <dbReference type="ARBA" id="ARBA00047960"/>
    </source>
</evidence>
<dbReference type="Gene3D" id="1.20.1050.10">
    <property type="match status" value="1"/>
</dbReference>
<evidence type="ECO:0000256" key="1">
    <source>
        <dbReference type="ARBA" id="ARBA00012452"/>
    </source>
</evidence>
<comment type="caution">
    <text evidence="7">The sequence shown here is derived from an EMBL/GenBank/DDBJ whole genome shotgun (WGS) entry which is preliminary data.</text>
</comment>
<dbReference type="SFLD" id="SFLDS00019">
    <property type="entry name" value="Glutathione_Transferase_(cytos"/>
    <property type="match status" value="1"/>
</dbReference>
<dbReference type="Gene3D" id="3.40.30.10">
    <property type="entry name" value="Glutaredoxin"/>
    <property type="match status" value="1"/>
</dbReference>
<evidence type="ECO:0000259" key="6">
    <source>
        <dbReference type="PROSITE" id="PS50405"/>
    </source>
</evidence>
<dbReference type="InterPro" id="IPR036282">
    <property type="entry name" value="Glutathione-S-Trfase_C_sf"/>
</dbReference>
<organism evidence="7 8">
    <name type="scientific">Pseudoalteromonas aurantia</name>
    <dbReference type="NCBI Taxonomy" id="43654"/>
    <lineage>
        <taxon>Bacteria</taxon>
        <taxon>Pseudomonadati</taxon>
        <taxon>Pseudomonadota</taxon>
        <taxon>Gammaproteobacteria</taxon>
        <taxon>Alteromonadales</taxon>
        <taxon>Pseudoalteromonadaceae</taxon>
        <taxon>Pseudoalteromonas</taxon>
    </lineage>
</organism>
<proteinExistence type="inferred from homology"/>
<evidence type="ECO:0000259" key="5">
    <source>
        <dbReference type="PROSITE" id="PS50404"/>
    </source>
</evidence>
<dbReference type="CDD" id="cd03046">
    <property type="entry name" value="GST_N_GTT1_like"/>
    <property type="match status" value="1"/>
</dbReference>
<dbReference type="PROSITE" id="PS50405">
    <property type="entry name" value="GST_CTER"/>
    <property type="match status" value="1"/>
</dbReference>
<dbReference type="PANTHER" id="PTHR44051:SF9">
    <property type="entry name" value="GLUTATHIONE S-TRANSFERASE 1"/>
    <property type="match status" value="1"/>
</dbReference>
<dbReference type="InterPro" id="IPR010987">
    <property type="entry name" value="Glutathione-S-Trfase_C-like"/>
</dbReference>
<dbReference type="Proteomes" id="UP000307217">
    <property type="component" value="Unassembled WGS sequence"/>
</dbReference>
<dbReference type="Pfam" id="PF02798">
    <property type="entry name" value="GST_N"/>
    <property type="match status" value="1"/>
</dbReference>
<evidence type="ECO:0000256" key="2">
    <source>
        <dbReference type="ARBA" id="ARBA00022679"/>
    </source>
</evidence>
<dbReference type="Pfam" id="PF00043">
    <property type="entry name" value="GST_C"/>
    <property type="match status" value="1"/>
</dbReference>
<dbReference type="EMBL" id="PNBX01000007">
    <property type="protein sequence ID" value="TMO70065.1"/>
    <property type="molecule type" value="Genomic_DNA"/>
</dbReference>
<dbReference type="InterPro" id="IPR004046">
    <property type="entry name" value="GST_C"/>
</dbReference>
<dbReference type="AlphaFoldDB" id="A0A5S3VD61"/>
<protein>
    <recommendedName>
        <fullName evidence="1">glutathione transferase</fullName>
        <ecNumber evidence="1">2.5.1.18</ecNumber>
    </recommendedName>
</protein>
<dbReference type="GO" id="GO:0004364">
    <property type="term" value="F:glutathione transferase activity"/>
    <property type="evidence" value="ECO:0007669"/>
    <property type="project" value="UniProtKB-EC"/>
</dbReference>